<evidence type="ECO:0000313" key="7">
    <source>
        <dbReference type="EMBL" id="KAF5867507.1"/>
    </source>
</evidence>
<dbReference type="GO" id="GO:0022857">
    <property type="term" value="F:transmembrane transporter activity"/>
    <property type="evidence" value="ECO:0007669"/>
    <property type="project" value="InterPro"/>
</dbReference>
<dbReference type="RefSeq" id="XP_037186456.1">
    <property type="nucleotide sequence ID" value="XM_037340813.1"/>
</dbReference>
<dbReference type="Pfam" id="PF07690">
    <property type="entry name" value="MFS_1"/>
    <property type="match status" value="1"/>
</dbReference>
<organism evidence="7 8">
    <name type="scientific">Botrytis fragariae</name>
    <dbReference type="NCBI Taxonomy" id="1964551"/>
    <lineage>
        <taxon>Eukaryota</taxon>
        <taxon>Fungi</taxon>
        <taxon>Dikarya</taxon>
        <taxon>Ascomycota</taxon>
        <taxon>Pezizomycotina</taxon>
        <taxon>Leotiomycetes</taxon>
        <taxon>Helotiales</taxon>
        <taxon>Sclerotiniaceae</taxon>
        <taxon>Botrytis</taxon>
    </lineage>
</organism>
<dbReference type="PANTHER" id="PTHR23501:SF156">
    <property type="entry name" value="TRANSPORTER, PUTATIVE-RELATED"/>
    <property type="match status" value="1"/>
</dbReference>
<name>A0A8H6AHE9_9HELO</name>
<evidence type="ECO:0000256" key="3">
    <source>
        <dbReference type="ARBA" id="ARBA00022989"/>
    </source>
</evidence>
<evidence type="ECO:0000256" key="4">
    <source>
        <dbReference type="ARBA" id="ARBA00023136"/>
    </source>
</evidence>
<evidence type="ECO:0000256" key="2">
    <source>
        <dbReference type="ARBA" id="ARBA00022692"/>
    </source>
</evidence>
<reference evidence="7 8" key="1">
    <citation type="journal article" date="2020" name="Phytopathology">
        <title>A high-quality genome resource of Botrytis fragariae, a new and rapidly spreading fungal pathogen causing strawberry gray mold in the U.S.A.</title>
        <authorList>
            <person name="Wu Y."/>
            <person name="Saski C.A."/>
            <person name="Schnabel G."/>
            <person name="Xiao S."/>
            <person name="Hu M."/>
        </authorList>
    </citation>
    <scope>NUCLEOTIDE SEQUENCE [LARGE SCALE GENOMIC DNA]</scope>
    <source>
        <strain evidence="7 8">BVB16</strain>
    </source>
</reference>
<proteinExistence type="predicted"/>
<dbReference type="PANTHER" id="PTHR23501">
    <property type="entry name" value="MAJOR FACILITATOR SUPERFAMILY"/>
    <property type="match status" value="1"/>
</dbReference>
<evidence type="ECO:0000256" key="5">
    <source>
        <dbReference type="SAM" id="Phobius"/>
    </source>
</evidence>
<dbReference type="PROSITE" id="PS50850">
    <property type="entry name" value="MFS"/>
    <property type="match status" value="1"/>
</dbReference>
<feature type="domain" description="Major facilitator superfamily (MFS) profile" evidence="6">
    <location>
        <begin position="83"/>
        <end position="216"/>
    </location>
</feature>
<evidence type="ECO:0000259" key="6">
    <source>
        <dbReference type="PROSITE" id="PS50850"/>
    </source>
</evidence>
<dbReference type="Gene3D" id="1.20.1250.20">
    <property type="entry name" value="MFS general substrate transporter like domains"/>
    <property type="match status" value="1"/>
</dbReference>
<keyword evidence="3 5" id="KW-1133">Transmembrane helix</keyword>
<dbReference type="GeneID" id="59264505"/>
<dbReference type="InterPro" id="IPR036259">
    <property type="entry name" value="MFS_trans_sf"/>
</dbReference>
<sequence>MLWSLKLTAMPGIRFSKASARSAPTSRVRYQEPRRFTQGYIVAEVTEVTTNHVDGALQETILKNIDEAIIEGKPKKLLSFKLAFTGLAASMFVFQIDATSLGIALPIVAEELHGESLQSFWANMSYTLCGLIMQPPWASMLDVFGRKTSFYICIVFFFISSIVFALAKDMNAIIVGRVLQGFGGGGIDVLVEIILSDITILKERSFYLGLMAIPMP</sequence>
<protein>
    <submittedName>
        <fullName evidence="7">Putative mfs multidrug transporter protein</fullName>
    </submittedName>
</protein>
<keyword evidence="8" id="KW-1185">Reference proteome</keyword>
<dbReference type="Proteomes" id="UP000531561">
    <property type="component" value="Unassembled WGS sequence"/>
</dbReference>
<dbReference type="InterPro" id="IPR011701">
    <property type="entry name" value="MFS"/>
</dbReference>
<dbReference type="GO" id="GO:0005886">
    <property type="term" value="C:plasma membrane"/>
    <property type="evidence" value="ECO:0007669"/>
    <property type="project" value="TreeGrafter"/>
</dbReference>
<dbReference type="AlphaFoldDB" id="A0A8H6AHE9"/>
<dbReference type="InterPro" id="IPR020846">
    <property type="entry name" value="MFS_dom"/>
</dbReference>
<gene>
    <name evidence="7" type="ORF">Bfra_010480</name>
</gene>
<comment type="subcellular location">
    <subcellularLocation>
        <location evidence="1">Membrane</location>
        <topology evidence="1">Multi-pass membrane protein</topology>
    </subcellularLocation>
</comment>
<evidence type="ECO:0000313" key="8">
    <source>
        <dbReference type="Proteomes" id="UP000531561"/>
    </source>
</evidence>
<dbReference type="OrthoDB" id="4139357at2759"/>
<dbReference type="EMBL" id="JABFCT010000028">
    <property type="protein sequence ID" value="KAF5867507.1"/>
    <property type="molecule type" value="Genomic_DNA"/>
</dbReference>
<keyword evidence="2 5" id="KW-0812">Transmembrane</keyword>
<feature type="transmembrane region" description="Helical" evidence="5">
    <location>
        <begin position="150"/>
        <end position="167"/>
    </location>
</feature>
<dbReference type="SUPFAM" id="SSF103473">
    <property type="entry name" value="MFS general substrate transporter"/>
    <property type="match status" value="1"/>
</dbReference>
<keyword evidence="4 5" id="KW-0472">Membrane</keyword>
<comment type="caution">
    <text evidence="7">The sequence shown here is derived from an EMBL/GenBank/DDBJ whole genome shotgun (WGS) entry which is preliminary data.</text>
</comment>
<evidence type="ECO:0000256" key="1">
    <source>
        <dbReference type="ARBA" id="ARBA00004141"/>
    </source>
</evidence>
<accession>A0A8H6AHE9</accession>